<keyword evidence="1" id="KW-0812">Transmembrane</keyword>
<name>A0AAE4JXP5_CLOSG</name>
<dbReference type="RefSeq" id="WP_310944541.1">
    <property type="nucleotide sequence ID" value="NZ_JARUIS010000039.1"/>
</dbReference>
<dbReference type="Proteomes" id="UP001182303">
    <property type="component" value="Unassembled WGS sequence"/>
</dbReference>
<keyword evidence="1" id="KW-1133">Transmembrane helix</keyword>
<accession>A0AAE4JXP5</accession>
<feature type="transmembrane region" description="Helical" evidence="1">
    <location>
        <begin position="69"/>
        <end position="96"/>
    </location>
</feature>
<dbReference type="AlphaFoldDB" id="A0AAE4JXP5"/>
<proteinExistence type="predicted"/>
<keyword evidence="1" id="KW-0472">Membrane</keyword>
<organism evidence="2 3">
    <name type="scientific">Clostridium sporogenes</name>
    <dbReference type="NCBI Taxonomy" id="1509"/>
    <lineage>
        <taxon>Bacteria</taxon>
        <taxon>Bacillati</taxon>
        <taxon>Bacillota</taxon>
        <taxon>Clostridia</taxon>
        <taxon>Eubacteriales</taxon>
        <taxon>Clostridiaceae</taxon>
        <taxon>Clostridium</taxon>
    </lineage>
</organism>
<evidence type="ECO:0000256" key="1">
    <source>
        <dbReference type="SAM" id="Phobius"/>
    </source>
</evidence>
<gene>
    <name evidence="2" type="ORF">P9J83_17320</name>
</gene>
<dbReference type="EMBL" id="JARUIS010000039">
    <property type="protein sequence ID" value="MDS1005227.1"/>
    <property type="molecule type" value="Genomic_DNA"/>
</dbReference>
<sequence>MTNIIKPIKTIKANQCLSTIVNLSVMCAVTTLTGSMLIGAVMGASASQVLSILNAVYRAYKTGASISNAVAAVCGPGAAAMFLVNILISYGISYALNSPGLQSY</sequence>
<protein>
    <submittedName>
        <fullName evidence="2">Uncharacterized protein</fullName>
    </submittedName>
</protein>
<reference evidence="2" key="1">
    <citation type="submission" date="2023-04" db="EMBL/GenBank/DDBJ databases">
        <title>Assessment of the microbiological origin of a defect in Grana Padano cheese.</title>
        <authorList>
            <person name="Zago M."/>
            <person name="Rossetti L."/>
            <person name="Bonvini B."/>
            <person name="Carminati D."/>
            <person name="Giraffa G."/>
        </authorList>
    </citation>
    <scope>NUCLEOTIDE SEQUENCE</scope>
    <source>
        <strain evidence="2">4990</strain>
    </source>
</reference>
<evidence type="ECO:0000313" key="3">
    <source>
        <dbReference type="Proteomes" id="UP001182303"/>
    </source>
</evidence>
<evidence type="ECO:0000313" key="2">
    <source>
        <dbReference type="EMBL" id="MDS1005227.1"/>
    </source>
</evidence>
<comment type="caution">
    <text evidence="2">The sequence shown here is derived from an EMBL/GenBank/DDBJ whole genome shotgun (WGS) entry which is preliminary data.</text>
</comment>